<feature type="non-terminal residue" evidence="2">
    <location>
        <position position="1"/>
    </location>
</feature>
<dbReference type="AlphaFoldDB" id="A0A9K3DC20"/>
<evidence type="ECO:0000256" key="1">
    <source>
        <dbReference type="SAM" id="MobiDB-lite"/>
    </source>
</evidence>
<gene>
    <name evidence="2" type="ORF">KIPB_016078</name>
</gene>
<dbReference type="EMBL" id="BDIP01009516">
    <property type="protein sequence ID" value="GIQ92357.1"/>
    <property type="molecule type" value="Genomic_DNA"/>
</dbReference>
<sequence>MCKERLGSTRGLGPEFRPFRKILQPNGLSPSFHWDRERERDPRMAKKKGGNKKRQPKFGGSTRTSGATRAEELAGGDDIPKEKMRIK</sequence>
<name>A0A9K3DC20_9EUKA</name>
<dbReference type="Proteomes" id="UP000265618">
    <property type="component" value="Unassembled WGS sequence"/>
</dbReference>
<feature type="region of interest" description="Disordered" evidence="1">
    <location>
        <begin position="1"/>
        <end position="87"/>
    </location>
</feature>
<protein>
    <submittedName>
        <fullName evidence="2">Uncharacterized protein</fullName>
    </submittedName>
</protein>
<accession>A0A9K3DC20</accession>
<evidence type="ECO:0000313" key="2">
    <source>
        <dbReference type="EMBL" id="GIQ92357.1"/>
    </source>
</evidence>
<feature type="compositionally biased region" description="Basic and acidic residues" evidence="1">
    <location>
        <begin position="78"/>
        <end position="87"/>
    </location>
</feature>
<organism evidence="2 3">
    <name type="scientific">Kipferlia bialata</name>
    <dbReference type="NCBI Taxonomy" id="797122"/>
    <lineage>
        <taxon>Eukaryota</taxon>
        <taxon>Metamonada</taxon>
        <taxon>Carpediemonas-like organisms</taxon>
        <taxon>Kipferlia</taxon>
    </lineage>
</organism>
<feature type="compositionally biased region" description="Basic and acidic residues" evidence="1">
    <location>
        <begin position="33"/>
        <end position="44"/>
    </location>
</feature>
<comment type="caution">
    <text evidence="2">The sequence shown here is derived from an EMBL/GenBank/DDBJ whole genome shotgun (WGS) entry which is preliminary data.</text>
</comment>
<evidence type="ECO:0000313" key="3">
    <source>
        <dbReference type="Proteomes" id="UP000265618"/>
    </source>
</evidence>
<reference evidence="2 3" key="1">
    <citation type="journal article" date="2018" name="PLoS ONE">
        <title>The draft genome of Kipferlia bialata reveals reductive genome evolution in fornicate parasites.</title>
        <authorList>
            <person name="Tanifuji G."/>
            <person name="Takabayashi S."/>
            <person name="Kume K."/>
            <person name="Takagi M."/>
            <person name="Nakayama T."/>
            <person name="Kamikawa R."/>
            <person name="Inagaki Y."/>
            <person name="Hashimoto T."/>
        </authorList>
    </citation>
    <scope>NUCLEOTIDE SEQUENCE [LARGE SCALE GENOMIC DNA]</scope>
    <source>
        <strain evidence="2">NY0173</strain>
    </source>
</reference>
<feature type="compositionally biased region" description="Basic residues" evidence="1">
    <location>
        <begin position="45"/>
        <end position="56"/>
    </location>
</feature>
<keyword evidence="3" id="KW-1185">Reference proteome</keyword>
<proteinExistence type="predicted"/>